<accession>A0ABV5GMN2</accession>
<dbReference type="Proteomes" id="UP001589607">
    <property type="component" value="Unassembled WGS sequence"/>
</dbReference>
<feature type="transmembrane region" description="Helical" evidence="1">
    <location>
        <begin position="230"/>
        <end position="258"/>
    </location>
</feature>
<evidence type="ECO:0000256" key="1">
    <source>
        <dbReference type="SAM" id="Phobius"/>
    </source>
</evidence>
<proteinExistence type="predicted"/>
<dbReference type="RefSeq" id="WP_236455847.1">
    <property type="nucleotide sequence ID" value="NZ_CBCSGE010000002.1"/>
</dbReference>
<feature type="transmembrane region" description="Helical" evidence="1">
    <location>
        <begin position="171"/>
        <end position="193"/>
    </location>
</feature>
<evidence type="ECO:0000313" key="2">
    <source>
        <dbReference type="EMBL" id="MFB9096643.1"/>
    </source>
</evidence>
<gene>
    <name evidence="2" type="ORF">ACFFVF_08970</name>
</gene>
<protein>
    <submittedName>
        <fullName evidence="2">DUF3667 domain-containing protein</fullName>
    </submittedName>
</protein>
<keyword evidence="1" id="KW-0812">Transmembrane</keyword>
<feature type="transmembrane region" description="Helical" evidence="1">
    <location>
        <begin position="199"/>
        <end position="218"/>
    </location>
</feature>
<dbReference type="InterPro" id="IPR022134">
    <property type="entry name" value="DUF3667"/>
</dbReference>
<keyword evidence="1" id="KW-0472">Membrane</keyword>
<name>A0ABV5GMN2_9FLAO</name>
<feature type="transmembrane region" description="Helical" evidence="1">
    <location>
        <begin position="86"/>
        <end position="103"/>
    </location>
</feature>
<dbReference type="EMBL" id="JBHMEY010000018">
    <property type="protein sequence ID" value="MFB9096643.1"/>
    <property type="molecule type" value="Genomic_DNA"/>
</dbReference>
<reference evidence="2 3" key="1">
    <citation type="submission" date="2024-09" db="EMBL/GenBank/DDBJ databases">
        <authorList>
            <person name="Sun Q."/>
            <person name="Mori K."/>
        </authorList>
    </citation>
    <scope>NUCLEOTIDE SEQUENCE [LARGE SCALE GENOMIC DNA]</scope>
    <source>
        <strain evidence="2 3">CECT 7955</strain>
    </source>
</reference>
<feature type="transmembrane region" description="Helical" evidence="1">
    <location>
        <begin position="139"/>
        <end position="159"/>
    </location>
</feature>
<organism evidence="2 3">
    <name type="scientific">Flavobacterium jumunjinense</name>
    <dbReference type="NCBI Taxonomy" id="998845"/>
    <lineage>
        <taxon>Bacteria</taxon>
        <taxon>Pseudomonadati</taxon>
        <taxon>Bacteroidota</taxon>
        <taxon>Flavobacteriia</taxon>
        <taxon>Flavobacteriales</taxon>
        <taxon>Flavobacteriaceae</taxon>
        <taxon>Flavobacterium</taxon>
    </lineage>
</organism>
<keyword evidence="1" id="KW-1133">Transmembrane helix</keyword>
<dbReference type="Pfam" id="PF12412">
    <property type="entry name" value="DUF3667"/>
    <property type="match status" value="1"/>
</dbReference>
<evidence type="ECO:0000313" key="3">
    <source>
        <dbReference type="Proteomes" id="UP001589607"/>
    </source>
</evidence>
<comment type="caution">
    <text evidence="2">The sequence shown here is derived from an EMBL/GenBank/DDBJ whole genome shotgun (WGS) entry which is preliminary data.</text>
</comment>
<sequence>MEFKNYSKKCKNCLNDLSNNQKFCSECGGKVITKRITFKNLFEEILDKFFNIDNKFYQTFTKLFKQPQEVVEGYIDGMRTKYFNPIPYFAFSLTLAGFYYYLVQKGIIDYSELISFSNGSQGEMDQEITQKVNKFTLEYSNIITILFIPVYVLFSKILFSKYKDYNWAEHYVIIIYLFSQASIFTSIVILLSIFNTKLLLVTTSLSFVLQFLYFAYAFKKIFDLNFKKIFLRSVLFFVLLFIFILFIVLIGIGIGFYMKKNNLV</sequence>
<keyword evidence="3" id="KW-1185">Reference proteome</keyword>